<gene>
    <name evidence="2" type="ORF">AUC60_21750</name>
</gene>
<keyword evidence="1" id="KW-0472">Membrane</keyword>
<evidence type="ECO:0000313" key="3">
    <source>
        <dbReference type="Proteomes" id="UP000195440"/>
    </source>
</evidence>
<protein>
    <submittedName>
        <fullName evidence="2">Pilus assembly protein PilW</fullName>
    </submittedName>
</protein>
<name>A0A1Y3P2L6_9PSED</name>
<evidence type="ECO:0000313" key="2">
    <source>
        <dbReference type="EMBL" id="OUM71773.1"/>
    </source>
</evidence>
<dbReference type="OrthoDB" id="5296662at2"/>
<dbReference type="RefSeq" id="WP_087272710.1">
    <property type="nucleotide sequence ID" value="NZ_JBJGBV010000021.1"/>
</dbReference>
<accession>A0A1Y3P2L6</accession>
<evidence type="ECO:0000256" key="1">
    <source>
        <dbReference type="SAM" id="Phobius"/>
    </source>
</evidence>
<keyword evidence="1" id="KW-1133">Transmembrane helix</keyword>
<proteinExistence type="predicted"/>
<dbReference type="EMBL" id="LOHF01000023">
    <property type="protein sequence ID" value="OUM71773.1"/>
    <property type="molecule type" value="Genomic_DNA"/>
</dbReference>
<keyword evidence="3" id="KW-1185">Reference proteome</keyword>
<dbReference type="InterPro" id="IPR012902">
    <property type="entry name" value="N_methyl_site"/>
</dbReference>
<dbReference type="AlphaFoldDB" id="A0A1Y3P2L6"/>
<sequence length="235" mass="25321">MNRSVRGFGLVEIMVALVLGLIVSMGIVQIFIASKGTYQSQNAAARMQEDARFALSKLMQEIRMTGMYGCVDFDTTIVAPAIAKPADLNNPILWDNANNTLTLVTADVGTSGSSPTWSVVSDCRTTSRIYNGTRAPGGGETSFPLRKITYSLVGTDLRVKVGNGTEPAQPLVSNVRAFTVDFGVTGSPMSYIKIIDSTALASNIRSVRLTLVVFDPTGKVRDQTYNVVAALRNRF</sequence>
<comment type="caution">
    <text evidence="2">The sequence shown here is derived from an EMBL/GenBank/DDBJ whole genome shotgun (WGS) entry which is preliminary data.</text>
</comment>
<organism evidence="2 3">
    <name type="scientific">Pseudomonas caspiana</name>
    <dbReference type="NCBI Taxonomy" id="1451454"/>
    <lineage>
        <taxon>Bacteria</taxon>
        <taxon>Pseudomonadati</taxon>
        <taxon>Pseudomonadota</taxon>
        <taxon>Gammaproteobacteria</taxon>
        <taxon>Pseudomonadales</taxon>
        <taxon>Pseudomonadaceae</taxon>
        <taxon>Pseudomonas</taxon>
    </lineage>
</organism>
<dbReference type="Proteomes" id="UP000195440">
    <property type="component" value="Unassembled WGS sequence"/>
</dbReference>
<feature type="transmembrane region" description="Helical" evidence="1">
    <location>
        <begin position="7"/>
        <end position="32"/>
    </location>
</feature>
<keyword evidence="1" id="KW-0812">Transmembrane</keyword>
<dbReference type="Pfam" id="PF07963">
    <property type="entry name" value="N_methyl"/>
    <property type="match status" value="1"/>
</dbReference>
<reference evidence="2 3" key="1">
    <citation type="journal article" date="2017" name="Syst. Appl. Microbiol.">
        <title>Pseudomonas caspiana sp. nov., a citrus pathogen in the Pseudomonas syringae phylogenetic group.</title>
        <authorList>
            <person name="Busquets A."/>
            <person name="Gomila M."/>
            <person name="Beiki F."/>
            <person name="Mulet M."/>
            <person name="Rahimian H."/>
            <person name="Garcia-Valdes E."/>
            <person name="Lalucat J."/>
        </authorList>
    </citation>
    <scope>NUCLEOTIDE SEQUENCE [LARGE SCALE GENOMIC DNA]</scope>
    <source>
        <strain evidence="2 3">FBF102</strain>
    </source>
</reference>